<reference evidence="3" key="1">
    <citation type="submission" date="2016-06" db="EMBL/GenBank/DDBJ databases">
        <title>Draft Genome sequence of the fungus Inonotus baumii.</title>
        <authorList>
            <person name="Zhu H."/>
            <person name="Lin W."/>
        </authorList>
    </citation>
    <scope>NUCLEOTIDE SEQUENCE</scope>
    <source>
        <strain evidence="3">821</strain>
    </source>
</reference>
<dbReference type="AlphaFoldDB" id="A0A9Q5HU07"/>
<gene>
    <name evidence="3" type="ORF">A7U60_g6873</name>
</gene>
<dbReference type="InterPro" id="IPR053216">
    <property type="entry name" value="Appressorial_penetr-assoc"/>
</dbReference>
<proteinExistence type="predicted"/>
<comment type="caution">
    <text evidence="3">The sequence shown here is derived from an EMBL/GenBank/DDBJ whole genome shotgun (WGS) entry which is preliminary data.</text>
</comment>
<evidence type="ECO:0000313" key="3">
    <source>
        <dbReference type="EMBL" id="OCB85978.1"/>
    </source>
</evidence>
<dbReference type="PANTHER" id="PTHR34587">
    <property type="entry name" value="VWFA DOMAIN-CONTAINING PROTEIN"/>
    <property type="match status" value="1"/>
</dbReference>
<organism evidence="3 4">
    <name type="scientific">Sanghuangporus baumii</name>
    <name type="common">Phellinus baumii</name>
    <dbReference type="NCBI Taxonomy" id="108892"/>
    <lineage>
        <taxon>Eukaryota</taxon>
        <taxon>Fungi</taxon>
        <taxon>Dikarya</taxon>
        <taxon>Basidiomycota</taxon>
        <taxon>Agaricomycotina</taxon>
        <taxon>Agaricomycetes</taxon>
        <taxon>Hymenochaetales</taxon>
        <taxon>Hymenochaetaceae</taxon>
        <taxon>Sanghuangporus</taxon>
    </lineage>
</organism>
<keyword evidence="2" id="KW-0732">Signal</keyword>
<evidence type="ECO:0000256" key="2">
    <source>
        <dbReference type="SAM" id="SignalP"/>
    </source>
</evidence>
<dbReference type="OrthoDB" id="2336871at2759"/>
<dbReference type="EMBL" id="LNZH02000205">
    <property type="protein sequence ID" value="OCB85978.1"/>
    <property type="molecule type" value="Genomic_DNA"/>
</dbReference>
<feature type="region of interest" description="Disordered" evidence="1">
    <location>
        <begin position="62"/>
        <end position="100"/>
    </location>
</feature>
<feature type="compositionally biased region" description="Basic and acidic residues" evidence="1">
    <location>
        <begin position="72"/>
        <end position="86"/>
    </location>
</feature>
<accession>A0A9Q5HU07</accession>
<keyword evidence="4" id="KW-1185">Reference proteome</keyword>
<sequence>MFSKQLISTLTLLVFVASSALAAPPLSCPAASTVTVVASSAAVSNIAVSSSAVISSAAASATSTSSSKGGKGSKESKDGKDKDGKGKGGKNKGGNSSASASAVASSTDSIFVSASATDSIAASATGVSSSAASATASLVVGGGEKGVGGSSLTSSVVASATASASSGAASGSATDDQQAATTLNPAVIATGFASDGQQVPTAGQVPSLTSTNNFINFCLTVNKPITNGQQIKTGSCNPAPIGVIAATTNMPSSKFQFPKNNDTIPANQAFTIKMAINNLETGNFVNANSNYYSAPQQVNAQGNIIGHSHVVIELLDSLSQTTLTDPNKFAFFKGINGAAVNGVVTADVTAGLPAGAYRMASINAAANHQPVLVAVAQHGSLDDMVYFTVQ</sequence>
<protein>
    <submittedName>
        <fullName evidence="3">Uncharacterized protein</fullName>
    </submittedName>
</protein>
<name>A0A9Q5HU07_SANBA</name>
<feature type="chain" id="PRO_5040186484" evidence="2">
    <location>
        <begin position="23"/>
        <end position="390"/>
    </location>
</feature>
<dbReference type="Proteomes" id="UP000757232">
    <property type="component" value="Unassembled WGS sequence"/>
</dbReference>
<evidence type="ECO:0000313" key="4">
    <source>
        <dbReference type="Proteomes" id="UP000757232"/>
    </source>
</evidence>
<feature type="signal peptide" evidence="2">
    <location>
        <begin position="1"/>
        <end position="22"/>
    </location>
</feature>
<evidence type="ECO:0000256" key="1">
    <source>
        <dbReference type="SAM" id="MobiDB-lite"/>
    </source>
</evidence>
<dbReference type="PANTHER" id="PTHR34587:SF2">
    <property type="entry name" value="G-PROTEIN COUPLED RECEPTORS FAMILY 1 PROFILE DOMAIN-CONTAINING PROTEIN"/>
    <property type="match status" value="1"/>
</dbReference>